<dbReference type="InterPro" id="IPR015856">
    <property type="entry name" value="ABC_transpr_CbiO/EcfA_su"/>
</dbReference>
<organism evidence="6 7">
    <name type="scientific">Intestinicryptomonas porci</name>
    <dbReference type="NCBI Taxonomy" id="2926320"/>
    <lineage>
        <taxon>Bacteria</taxon>
        <taxon>Pseudomonadati</taxon>
        <taxon>Verrucomicrobiota</taxon>
        <taxon>Opitutia</taxon>
        <taxon>Opitutales</taxon>
        <taxon>Intestinicryptomonaceae</taxon>
        <taxon>Intestinicryptomonas</taxon>
    </lineage>
</organism>
<evidence type="ECO:0000256" key="4">
    <source>
        <dbReference type="ARBA" id="ARBA00022840"/>
    </source>
</evidence>
<dbReference type="InterPro" id="IPR050095">
    <property type="entry name" value="ECF_ABC_transporter_ATP-bd"/>
</dbReference>
<evidence type="ECO:0000313" key="7">
    <source>
        <dbReference type="Proteomes" id="UP001275932"/>
    </source>
</evidence>
<comment type="caution">
    <text evidence="6">The sequence shown here is derived from an EMBL/GenBank/DDBJ whole genome shotgun (WGS) entry which is preliminary data.</text>
</comment>
<comment type="similarity">
    <text evidence="1">Belongs to the ABC transporter superfamily.</text>
</comment>
<dbReference type="PANTHER" id="PTHR43553:SF24">
    <property type="entry name" value="ENERGY-COUPLING FACTOR TRANSPORTER ATP-BINDING PROTEIN ECFA1"/>
    <property type="match status" value="1"/>
</dbReference>
<evidence type="ECO:0000256" key="2">
    <source>
        <dbReference type="ARBA" id="ARBA00022448"/>
    </source>
</evidence>
<dbReference type="Pfam" id="PF00005">
    <property type="entry name" value="ABC_tran"/>
    <property type="match status" value="1"/>
</dbReference>
<dbReference type="PROSITE" id="PS50893">
    <property type="entry name" value="ABC_TRANSPORTER_2"/>
    <property type="match status" value="1"/>
</dbReference>
<name>A0ABU4WF85_9BACT</name>
<evidence type="ECO:0000256" key="3">
    <source>
        <dbReference type="ARBA" id="ARBA00022741"/>
    </source>
</evidence>
<dbReference type="InterPro" id="IPR003439">
    <property type="entry name" value="ABC_transporter-like_ATP-bd"/>
</dbReference>
<dbReference type="InterPro" id="IPR003593">
    <property type="entry name" value="AAA+_ATPase"/>
</dbReference>
<gene>
    <name evidence="6" type="ORF">MOX91_03385</name>
</gene>
<dbReference type="CDD" id="cd03225">
    <property type="entry name" value="ABC_cobalt_CbiO_domain1"/>
    <property type="match status" value="1"/>
</dbReference>
<evidence type="ECO:0000259" key="5">
    <source>
        <dbReference type="PROSITE" id="PS50893"/>
    </source>
</evidence>
<dbReference type="Proteomes" id="UP001275932">
    <property type="component" value="Unassembled WGS sequence"/>
</dbReference>
<proteinExistence type="inferred from homology"/>
<dbReference type="SMART" id="SM00382">
    <property type="entry name" value="AAA"/>
    <property type="match status" value="1"/>
</dbReference>
<keyword evidence="3" id="KW-0547">Nucleotide-binding</keyword>
<dbReference type="GO" id="GO:0005524">
    <property type="term" value="F:ATP binding"/>
    <property type="evidence" value="ECO:0007669"/>
    <property type="project" value="UniProtKB-KW"/>
</dbReference>
<evidence type="ECO:0000313" key="6">
    <source>
        <dbReference type="EMBL" id="MDX8415221.1"/>
    </source>
</evidence>
<keyword evidence="2" id="KW-0813">Transport</keyword>
<dbReference type="EMBL" id="JALBUT010000003">
    <property type="protein sequence ID" value="MDX8415221.1"/>
    <property type="molecule type" value="Genomic_DNA"/>
</dbReference>
<dbReference type="SUPFAM" id="SSF52540">
    <property type="entry name" value="P-loop containing nucleoside triphosphate hydrolases"/>
    <property type="match status" value="1"/>
</dbReference>
<accession>A0ABU4WF85</accession>
<protein>
    <submittedName>
        <fullName evidence="6">Energy-coupling factor ABC transporter ATP-binding protein</fullName>
    </submittedName>
</protein>
<keyword evidence="7" id="KW-1185">Reference proteome</keyword>
<dbReference type="PANTHER" id="PTHR43553">
    <property type="entry name" value="HEAVY METAL TRANSPORTER"/>
    <property type="match status" value="1"/>
</dbReference>
<feature type="domain" description="ABC transporter" evidence="5">
    <location>
        <begin position="2"/>
        <end position="232"/>
    </location>
</feature>
<evidence type="ECO:0000256" key="1">
    <source>
        <dbReference type="ARBA" id="ARBA00005417"/>
    </source>
</evidence>
<dbReference type="Gene3D" id="3.40.50.300">
    <property type="entry name" value="P-loop containing nucleotide triphosphate hydrolases"/>
    <property type="match status" value="1"/>
</dbReference>
<reference evidence="6 7" key="1">
    <citation type="submission" date="2022-03" db="EMBL/GenBank/DDBJ databases">
        <title>Novel taxa within the pig intestine.</title>
        <authorList>
            <person name="Wylensek D."/>
            <person name="Bishof K."/>
            <person name="Afrizal A."/>
            <person name="Clavel T."/>
        </authorList>
    </citation>
    <scope>NUCLEOTIDE SEQUENCE [LARGE SCALE GENOMIC DNA]</scope>
    <source>
        <strain evidence="6 7">CLA-KB-P66</strain>
    </source>
</reference>
<dbReference type="RefSeq" id="WP_370396669.1">
    <property type="nucleotide sequence ID" value="NZ_JALBUT010000003.1"/>
</dbReference>
<sequence>MVKIENLSVEYGGGNCALKDVSLEIKEGESVALLGANGAGKSTLLKTLAGLCKISSGSVEINGTLLERKNLRKIRSDIGFVFQNSDDQLFSLTVEEDVVFGLRNMGFDFQKSMEIAGETMASLNISHLANRSPSRLSEGEKKRAAIACILAMKPKILLFDEPTSQLDARSTRLLCELLKSLKGTKIIATHDLKVAGSVCEKAAVLDNSRLVKFGNASEILSDEKLLFNCSLL</sequence>
<dbReference type="InterPro" id="IPR027417">
    <property type="entry name" value="P-loop_NTPase"/>
</dbReference>
<keyword evidence="4 6" id="KW-0067">ATP-binding</keyword>